<evidence type="ECO:0000256" key="3">
    <source>
        <dbReference type="ARBA" id="ARBA00023034"/>
    </source>
</evidence>
<organism evidence="8 9">
    <name type="scientific">Astyanax mexicanus</name>
    <name type="common">Blind cave fish</name>
    <name type="synonym">Astyanax fasciatus mexicanus</name>
    <dbReference type="NCBI Taxonomy" id="7994"/>
    <lineage>
        <taxon>Eukaryota</taxon>
        <taxon>Metazoa</taxon>
        <taxon>Chordata</taxon>
        <taxon>Craniata</taxon>
        <taxon>Vertebrata</taxon>
        <taxon>Euteleostomi</taxon>
        <taxon>Actinopterygii</taxon>
        <taxon>Neopterygii</taxon>
        <taxon>Teleostei</taxon>
        <taxon>Ostariophysi</taxon>
        <taxon>Characiformes</taxon>
        <taxon>Characoidei</taxon>
        <taxon>Acestrorhamphidae</taxon>
        <taxon>Acestrorhamphinae</taxon>
        <taxon>Astyanax</taxon>
    </lineage>
</organism>
<feature type="domain" description="AP-4 complex accessory subunit Tepsin VHS/ENTH-like" evidence="7">
    <location>
        <begin position="257"/>
        <end position="360"/>
    </location>
</feature>
<evidence type="ECO:0000256" key="5">
    <source>
        <dbReference type="SAM" id="MobiDB-lite"/>
    </source>
</evidence>
<dbReference type="InterPro" id="IPR008942">
    <property type="entry name" value="ENTH_VHS"/>
</dbReference>
<dbReference type="InterPro" id="IPR035802">
    <property type="entry name" value="ENTH/VHS_tepsin"/>
</dbReference>
<feature type="domain" description="ENTH" evidence="6">
    <location>
        <begin position="18"/>
        <end position="103"/>
    </location>
</feature>
<dbReference type="AlphaFoldDB" id="A0A8B9KHA5"/>
<evidence type="ECO:0000259" key="7">
    <source>
        <dbReference type="Pfam" id="PF25827"/>
    </source>
</evidence>
<dbReference type="PANTHER" id="PTHR21514:SF0">
    <property type="entry name" value="AP-4 COMPLEX ACCESSORY SUBUNIT TEPSIN"/>
    <property type="match status" value="1"/>
</dbReference>
<keyword evidence="4" id="KW-0968">Cytoplasmic vesicle</keyword>
<protein>
    <submittedName>
        <fullName evidence="8">TEPSIN adaptor related protein complex 4 accessory protein</fullName>
    </submittedName>
</protein>
<dbReference type="Pfam" id="PF25827">
    <property type="entry name" value="TVHS-like"/>
    <property type="match status" value="1"/>
</dbReference>
<accession>A0A8B9KHA5</accession>
<evidence type="ECO:0000313" key="9">
    <source>
        <dbReference type="Proteomes" id="UP000694621"/>
    </source>
</evidence>
<dbReference type="InterPro" id="IPR013809">
    <property type="entry name" value="ENTH"/>
</dbReference>
<dbReference type="InterPro" id="IPR058028">
    <property type="entry name" value="Tepsin_VHS/ENTH-like"/>
</dbReference>
<comment type="subcellular location">
    <subcellularLocation>
        <location evidence="1">Cytoplasmic vesicle</location>
    </subcellularLocation>
    <subcellularLocation>
        <location evidence="2">Golgi apparatus</location>
        <location evidence="2">trans-Golgi network</location>
    </subcellularLocation>
</comment>
<reference evidence="8" key="1">
    <citation type="submission" date="2025-08" db="UniProtKB">
        <authorList>
            <consortium name="Ensembl"/>
        </authorList>
    </citation>
    <scope>IDENTIFICATION</scope>
</reference>
<evidence type="ECO:0000256" key="1">
    <source>
        <dbReference type="ARBA" id="ARBA00004541"/>
    </source>
</evidence>
<evidence type="ECO:0000256" key="2">
    <source>
        <dbReference type="ARBA" id="ARBA00004601"/>
    </source>
</evidence>
<dbReference type="PANTHER" id="PTHR21514">
    <property type="entry name" value="AP-4 COMPLEX ACCESSORY SUBUNIT TEPSIN"/>
    <property type="match status" value="1"/>
</dbReference>
<dbReference type="Gene3D" id="1.25.40.90">
    <property type="match status" value="1"/>
</dbReference>
<feature type="region of interest" description="Disordered" evidence="5">
    <location>
        <begin position="193"/>
        <end position="243"/>
    </location>
</feature>
<name>A0A8B9KHA5_ASTMX</name>
<evidence type="ECO:0000256" key="4">
    <source>
        <dbReference type="ARBA" id="ARBA00023329"/>
    </source>
</evidence>
<dbReference type="SUPFAM" id="SSF48464">
    <property type="entry name" value="ENTH/VHS domain"/>
    <property type="match status" value="1"/>
</dbReference>
<dbReference type="GO" id="GO:0031410">
    <property type="term" value="C:cytoplasmic vesicle"/>
    <property type="evidence" value="ECO:0007669"/>
    <property type="project" value="UniProtKB-SubCell"/>
</dbReference>
<feature type="compositionally biased region" description="Low complexity" evidence="5">
    <location>
        <begin position="198"/>
        <end position="214"/>
    </location>
</feature>
<proteinExistence type="predicted"/>
<dbReference type="Ensembl" id="ENSAMXT00005040005.1">
    <property type="protein sequence ID" value="ENSAMXP00005036688.1"/>
    <property type="gene ID" value="ENSAMXG00005017497.1"/>
</dbReference>
<evidence type="ECO:0000259" key="6">
    <source>
        <dbReference type="Pfam" id="PF01417"/>
    </source>
</evidence>
<dbReference type="Proteomes" id="UP000694621">
    <property type="component" value="Unplaced"/>
</dbReference>
<keyword evidence="3" id="KW-0333">Golgi apparatus</keyword>
<evidence type="ECO:0000313" key="8">
    <source>
        <dbReference type="Ensembl" id="ENSAMXP00005036688.1"/>
    </source>
</evidence>
<dbReference type="InterPro" id="IPR039273">
    <property type="entry name" value="TEPSIN"/>
</dbReference>
<dbReference type="GO" id="GO:0032588">
    <property type="term" value="C:trans-Golgi network membrane"/>
    <property type="evidence" value="ECO:0007669"/>
    <property type="project" value="TreeGrafter"/>
</dbReference>
<feature type="compositionally biased region" description="Polar residues" evidence="5">
    <location>
        <begin position="227"/>
        <end position="237"/>
    </location>
</feature>
<sequence>MATLMERLTFLQKVPTLMKATADDEVPCPGYLFQDINKISHESLGCCQCLLEYLLERLQVESCHVKLKVLKILLHLCGHGPPHFLTELRRNATFIQEVTVLSFHQQSSLGFVYMTTTIGQWLLPLLQWRWQCQHVLTVCPLTATKVSCAHTDPHNSSSSKLWILDSVYIREFCSSLKSNSLFLASHRCPGQAGGGWEETGSGHSSSHNSSLEIEPLSHTSRGDSSKSGETGSHSGASRESGDLAERVEAMQLGDCGQEMALISSLTNGSKIFLSRDESQHFIKECSTLNCEVVVELLSHKLKDIAQTVQMRALCGLACLMSTDLLSLDQIFCVTHKRLAQLSEEVAGPVANKSTKLLRQFEALLGSSTPLMKTGIAVCPESSSPSLSKQPLNPTIVSPLLLPTTLDVEAPSSMSSTNFPHALSSEHGLKQEHTVTAAAVGESAENGVQVEDPQTVHEDEDKYTEPARHHPTLSLFSGMELVNRGKPVCLVEPVLVEPDVQTGAEGYTGFAVEKSSERTADSSLSTSGEQISAFSFVNL</sequence>
<dbReference type="Pfam" id="PF01417">
    <property type="entry name" value="ENTH"/>
    <property type="match status" value="1"/>
</dbReference>
<dbReference type="CDD" id="cd03572">
    <property type="entry name" value="ENTH_like_Tepsin"/>
    <property type="match status" value="1"/>
</dbReference>